<evidence type="ECO:0000313" key="2">
    <source>
        <dbReference type="EMBL" id="WAL66548.1"/>
    </source>
</evidence>
<dbReference type="Proteomes" id="UP001163203">
    <property type="component" value="Chromosome"/>
</dbReference>
<gene>
    <name evidence="2" type="ORF">ORV05_01635</name>
</gene>
<reference evidence="2" key="1">
    <citation type="submission" date="2022-11" db="EMBL/GenBank/DDBJ databases">
        <authorList>
            <person name="Mo P."/>
        </authorList>
    </citation>
    <scope>NUCLEOTIDE SEQUENCE</scope>
    <source>
        <strain evidence="2">HUAS 11-8</strain>
    </source>
</reference>
<dbReference type="RefSeq" id="WP_268756681.1">
    <property type="nucleotide sequence ID" value="NZ_CP113836.1"/>
</dbReference>
<sequence length="560" mass="61348">MLDELLAEFPAWAAAHGREGDPAVVSSALEFRDRAGGDLRQWSPWQIRTLMRQWFPRTVTLRETELPGVVPALHGMVDFLAEGSGRDPADLHAEIDRGEAEFLAAMADERRFGMPKFWTARMLEYGVDLSDRDQVRRFATEAAAGAIPFDPETATAILRRPPADMGFDEQPAMPPVVLPPPERLPALAESARLTGRLRAFVDWVGAGRSLTPNQRLRIDDARELASLLGLDKRHRDGVSSGADLPEVALLVEWARAARTVRVAGDRLVPSDRPEAMLNRPLELWQRLFSVLDRLGETVCASTQDGPSVLGEVFDEVVRELWMCLYTAGGTPIPVELLVDLIRENLGEQFSVSRHPLLGKMTDLMWRWELASVLGAMELLGAIESTVVSDPAERKQLVELSGTDDPDLTLVALTPLALWAVRESFLDSGFAAPDVHELLGLDAEELYDQLYEVSQPVLDTALGLWAAAREPADAAAELARFAQEVPSPETRRFLKAGLAHAGDAGIAEAHRLRSVGGVLGAVATAFLLQHSALGESEATEEELALARTDEERADSNHEARS</sequence>
<feature type="compositionally biased region" description="Basic and acidic residues" evidence="1">
    <location>
        <begin position="546"/>
        <end position="560"/>
    </location>
</feature>
<organism evidence="2 3">
    <name type="scientific">Amycolatopsis cynarae</name>
    <dbReference type="NCBI Taxonomy" id="2995223"/>
    <lineage>
        <taxon>Bacteria</taxon>
        <taxon>Bacillati</taxon>
        <taxon>Actinomycetota</taxon>
        <taxon>Actinomycetes</taxon>
        <taxon>Pseudonocardiales</taxon>
        <taxon>Pseudonocardiaceae</taxon>
        <taxon>Amycolatopsis</taxon>
    </lineage>
</organism>
<feature type="region of interest" description="Disordered" evidence="1">
    <location>
        <begin position="533"/>
        <end position="560"/>
    </location>
</feature>
<protein>
    <submittedName>
        <fullName evidence="2">Uncharacterized protein</fullName>
    </submittedName>
</protein>
<proteinExistence type="predicted"/>
<evidence type="ECO:0000256" key="1">
    <source>
        <dbReference type="SAM" id="MobiDB-lite"/>
    </source>
</evidence>
<evidence type="ECO:0000313" key="3">
    <source>
        <dbReference type="Proteomes" id="UP001163203"/>
    </source>
</evidence>
<dbReference type="EMBL" id="CP113836">
    <property type="protein sequence ID" value="WAL66548.1"/>
    <property type="molecule type" value="Genomic_DNA"/>
</dbReference>
<keyword evidence="3" id="KW-1185">Reference proteome</keyword>
<name>A0ABY7B723_9PSEU</name>
<accession>A0ABY7B723</accession>